<evidence type="ECO:0000256" key="1">
    <source>
        <dbReference type="ARBA" id="ARBA00022617"/>
    </source>
</evidence>
<evidence type="ECO:0000259" key="5">
    <source>
        <dbReference type="PROSITE" id="PS50255"/>
    </source>
</evidence>
<evidence type="ECO:0000313" key="6">
    <source>
        <dbReference type="EMBL" id="KAK0419897.1"/>
    </source>
</evidence>
<dbReference type="Gene3D" id="3.10.120.10">
    <property type="entry name" value="Cytochrome b5-like heme/steroid binding domain"/>
    <property type="match status" value="1"/>
</dbReference>
<comment type="caution">
    <text evidence="6">The sequence shown here is derived from an EMBL/GenBank/DDBJ whole genome shotgun (WGS) entry which is preliminary data.</text>
</comment>
<dbReference type="SMART" id="SM01117">
    <property type="entry name" value="Cyt-b5"/>
    <property type="match status" value="1"/>
</dbReference>
<dbReference type="GO" id="GO:0016020">
    <property type="term" value="C:membrane"/>
    <property type="evidence" value="ECO:0007669"/>
    <property type="project" value="TreeGrafter"/>
</dbReference>
<dbReference type="PANTHER" id="PTHR19359:SF95">
    <property type="entry name" value="CYTOCHROME B5 TYPE B"/>
    <property type="match status" value="1"/>
</dbReference>
<feature type="domain" description="Cytochrome b5 heme-binding" evidence="5">
    <location>
        <begin position="4"/>
        <end position="83"/>
    </location>
</feature>
<protein>
    <recommendedName>
        <fullName evidence="5">Cytochrome b5 heme-binding domain-containing protein</fullName>
    </recommendedName>
</protein>
<proteinExistence type="inferred from homology"/>
<dbReference type="InterPro" id="IPR050668">
    <property type="entry name" value="Cytochrome_b5"/>
</dbReference>
<comment type="similarity">
    <text evidence="4">Belongs to the cytochrome b5 family.</text>
</comment>
<gene>
    <name evidence="6" type="ORF">QR680_014391</name>
</gene>
<organism evidence="6 7">
    <name type="scientific">Steinernema hermaphroditum</name>
    <dbReference type="NCBI Taxonomy" id="289476"/>
    <lineage>
        <taxon>Eukaryota</taxon>
        <taxon>Metazoa</taxon>
        <taxon>Ecdysozoa</taxon>
        <taxon>Nematoda</taxon>
        <taxon>Chromadorea</taxon>
        <taxon>Rhabditida</taxon>
        <taxon>Tylenchina</taxon>
        <taxon>Panagrolaimomorpha</taxon>
        <taxon>Strongyloidoidea</taxon>
        <taxon>Steinernematidae</taxon>
        <taxon>Steinernema</taxon>
    </lineage>
</organism>
<keyword evidence="7" id="KW-1185">Reference proteome</keyword>
<dbReference type="GO" id="GO:0046872">
    <property type="term" value="F:metal ion binding"/>
    <property type="evidence" value="ECO:0007669"/>
    <property type="project" value="UniProtKB-KW"/>
</dbReference>
<evidence type="ECO:0000256" key="2">
    <source>
        <dbReference type="ARBA" id="ARBA00022723"/>
    </source>
</evidence>
<evidence type="ECO:0000256" key="4">
    <source>
        <dbReference type="ARBA" id="ARBA00038168"/>
    </source>
</evidence>
<sequence>MQATREFTRDEVAAHNNASDLWIIYRDKVYDMTPYYESHPGGDAMLRRAGKDVTNVLSTVDAHAMPWSFIKRKLAECYVGDLKK</sequence>
<keyword evidence="3" id="KW-0408">Iron</keyword>
<evidence type="ECO:0000313" key="7">
    <source>
        <dbReference type="Proteomes" id="UP001175271"/>
    </source>
</evidence>
<keyword evidence="2" id="KW-0479">Metal-binding</keyword>
<dbReference type="PANTHER" id="PTHR19359">
    <property type="entry name" value="CYTOCHROME B5"/>
    <property type="match status" value="1"/>
</dbReference>
<dbReference type="AlphaFoldDB" id="A0AA39M3U5"/>
<dbReference type="Pfam" id="PF00173">
    <property type="entry name" value="Cyt-b5"/>
    <property type="match status" value="1"/>
</dbReference>
<dbReference type="FunFam" id="3.10.120.10:FF:000007">
    <property type="entry name" value="Sulfite oxidase, mitochondrial"/>
    <property type="match status" value="1"/>
</dbReference>
<dbReference type="EMBL" id="JAUCMV010000002">
    <property type="protein sequence ID" value="KAK0419897.1"/>
    <property type="molecule type" value="Genomic_DNA"/>
</dbReference>
<dbReference type="SUPFAM" id="SSF55856">
    <property type="entry name" value="Cytochrome b5-like heme/steroid binding domain"/>
    <property type="match status" value="1"/>
</dbReference>
<name>A0AA39M3U5_9BILA</name>
<reference evidence="6" key="1">
    <citation type="submission" date="2023-06" db="EMBL/GenBank/DDBJ databases">
        <title>Genomic analysis of the entomopathogenic nematode Steinernema hermaphroditum.</title>
        <authorList>
            <person name="Schwarz E.M."/>
            <person name="Heppert J.K."/>
            <person name="Baniya A."/>
            <person name="Schwartz H.T."/>
            <person name="Tan C.-H."/>
            <person name="Antoshechkin I."/>
            <person name="Sternberg P.W."/>
            <person name="Goodrich-Blair H."/>
            <person name="Dillman A.R."/>
        </authorList>
    </citation>
    <scope>NUCLEOTIDE SEQUENCE</scope>
    <source>
        <strain evidence="6">PS9179</strain>
        <tissue evidence="6">Whole animal</tissue>
    </source>
</reference>
<dbReference type="InterPro" id="IPR001199">
    <property type="entry name" value="Cyt_B5-like_heme/steroid-bd"/>
</dbReference>
<evidence type="ECO:0000256" key="3">
    <source>
        <dbReference type="ARBA" id="ARBA00023004"/>
    </source>
</evidence>
<dbReference type="PROSITE" id="PS50255">
    <property type="entry name" value="CYTOCHROME_B5_2"/>
    <property type="match status" value="1"/>
</dbReference>
<dbReference type="GO" id="GO:0020037">
    <property type="term" value="F:heme binding"/>
    <property type="evidence" value="ECO:0007669"/>
    <property type="project" value="TreeGrafter"/>
</dbReference>
<accession>A0AA39M3U5</accession>
<dbReference type="InterPro" id="IPR036400">
    <property type="entry name" value="Cyt_B5-like_heme/steroid_sf"/>
</dbReference>
<dbReference type="Proteomes" id="UP001175271">
    <property type="component" value="Unassembled WGS sequence"/>
</dbReference>
<keyword evidence="1" id="KW-0349">Heme</keyword>